<evidence type="ECO:0000256" key="1">
    <source>
        <dbReference type="SAM" id="MobiDB-lite"/>
    </source>
</evidence>
<dbReference type="Gene3D" id="2.40.30.100">
    <property type="entry name" value="AF2212/PG0164-like"/>
    <property type="match status" value="1"/>
</dbReference>
<reference evidence="2 3" key="1">
    <citation type="submission" date="2015-05" db="EMBL/GenBank/DDBJ databases">
        <title>Genome sequencing and analysis of members of genus Stenotrophomonas.</title>
        <authorList>
            <person name="Patil P.P."/>
            <person name="Midha S."/>
            <person name="Patil P.B."/>
        </authorList>
    </citation>
    <scope>NUCLEOTIDE SEQUENCE [LARGE SCALE GENOMIC DNA]</scope>
    <source>
        <strain evidence="2 3">JCM 16244</strain>
    </source>
</reference>
<dbReference type="OrthoDB" id="9803948at2"/>
<dbReference type="EMBL" id="LDJP01000042">
    <property type="protein sequence ID" value="KRG85705.1"/>
    <property type="molecule type" value="Genomic_DNA"/>
</dbReference>
<feature type="region of interest" description="Disordered" evidence="1">
    <location>
        <begin position="1"/>
        <end position="30"/>
    </location>
</feature>
<proteinExistence type="predicted"/>
<protein>
    <submittedName>
        <fullName evidence="2">Membrane protein</fullName>
    </submittedName>
</protein>
<dbReference type="AlphaFoldDB" id="A0A0R0DU80"/>
<keyword evidence="3" id="KW-1185">Reference proteome</keyword>
<dbReference type="Proteomes" id="UP000050940">
    <property type="component" value="Unassembled WGS sequence"/>
</dbReference>
<dbReference type="SUPFAM" id="SSF141694">
    <property type="entry name" value="AF2212/PG0164-like"/>
    <property type="match status" value="1"/>
</dbReference>
<comment type="caution">
    <text evidence="2">The sequence shown here is derived from an EMBL/GenBank/DDBJ whole genome shotgun (WGS) entry which is preliminary data.</text>
</comment>
<dbReference type="Pfam" id="PF08922">
    <property type="entry name" value="DUF1905"/>
    <property type="match status" value="1"/>
</dbReference>
<dbReference type="RefSeq" id="WP_057640674.1">
    <property type="nucleotide sequence ID" value="NZ_LDJP01000042.1"/>
</dbReference>
<dbReference type="InterPro" id="IPR037079">
    <property type="entry name" value="AF2212/PG0164-like_sf"/>
</dbReference>
<accession>A0A0R0DU80</accession>
<dbReference type="STRING" id="659018.ABB34_07670"/>
<dbReference type="Pfam" id="PF13376">
    <property type="entry name" value="OmdA"/>
    <property type="match status" value="1"/>
</dbReference>
<organism evidence="2 3">
    <name type="scientific">Stenotrophomonas daejeonensis</name>
    <dbReference type="NCBI Taxonomy" id="659018"/>
    <lineage>
        <taxon>Bacteria</taxon>
        <taxon>Pseudomonadati</taxon>
        <taxon>Pseudomonadota</taxon>
        <taxon>Gammaproteobacteria</taxon>
        <taxon>Lysobacterales</taxon>
        <taxon>Lysobacteraceae</taxon>
        <taxon>Stenotrophomonas</taxon>
    </lineage>
</organism>
<evidence type="ECO:0000313" key="2">
    <source>
        <dbReference type="EMBL" id="KRG85705.1"/>
    </source>
</evidence>
<dbReference type="PATRIC" id="fig|659018.3.peg.1472"/>
<evidence type="ECO:0000313" key="3">
    <source>
        <dbReference type="Proteomes" id="UP000050940"/>
    </source>
</evidence>
<dbReference type="InterPro" id="IPR015018">
    <property type="entry name" value="DUF1905"/>
</dbReference>
<sequence>MTSSSTPRSNRHTGTKPAPSRFKARLRRPAKPDGDAAWAFVVLPREASDTLPRRGRTSIEGTLDGHAFQATLEPDGQLSHWLRVNEALLDAASVAIGDDVTLEIRPVAREPEPELPSDLRAALAAAPEARVAWEATTTLARVDWIHWITTAKQARTRAQRIANACDMLAAGKRRVCCFDPSGFYSKAFAAPEEA</sequence>
<name>A0A0R0DU80_9GAMM</name>
<gene>
    <name evidence="2" type="ORF">ABB34_07670</name>
</gene>